<comment type="subcellular location">
    <subcellularLocation>
        <location evidence="1">Membrane</location>
    </subcellularLocation>
</comment>
<dbReference type="InterPro" id="IPR036412">
    <property type="entry name" value="HAD-like_sf"/>
</dbReference>
<feature type="non-terminal residue" evidence="6">
    <location>
        <position position="192"/>
    </location>
</feature>
<dbReference type="GO" id="GO:0046872">
    <property type="term" value="F:metal ion binding"/>
    <property type="evidence" value="ECO:0007669"/>
    <property type="project" value="UniProtKB-KW"/>
</dbReference>
<dbReference type="NCBIfam" id="TIGR01494">
    <property type="entry name" value="ATPase_P-type"/>
    <property type="match status" value="1"/>
</dbReference>
<dbReference type="GO" id="GO:0016020">
    <property type="term" value="C:membrane"/>
    <property type="evidence" value="ECO:0007669"/>
    <property type="project" value="UniProtKB-SubCell"/>
</dbReference>
<dbReference type="PRINTS" id="PR00119">
    <property type="entry name" value="CATATPASE"/>
</dbReference>
<dbReference type="Pfam" id="PF00702">
    <property type="entry name" value="Hydrolase"/>
    <property type="match status" value="1"/>
</dbReference>
<organism evidence="6 7">
    <name type="scientific">Ricinus communis</name>
    <name type="common">Castor bean</name>
    <dbReference type="NCBI Taxonomy" id="3988"/>
    <lineage>
        <taxon>Eukaryota</taxon>
        <taxon>Viridiplantae</taxon>
        <taxon>Streptophyta</taxon>
        <taxon>Embryophyta</taxon>
        <taxon>Tracheophyta</taxon>
        <taxon>Spermatophyta</taxon>
        <taxon>Magnoliopsida</taxon>
        <taxon>eudicotyledons</taxon>
        <taxon>Gunneridae</taxon>
        <taxon>Pentapetalae</taxon>
        <taxon>rosids</taxon>
        <taxon>fabids</taxon>
        <taxon>Malpighiales</taxon>
        <taxon>Euphorbiaceae</taxon>
        <taxon>Acalyphoideae</taxon>
        <taxon>Acalypheae</taxon>
        <taxon>Ricinus</taxon>
    </lineage>
</organism>
<protein>
    <submittedName>
        <fullName evidence="6">Copper-transporting atpase p-type, putative</fullName>
        <ecNumber evidence="6">3.6.3.4</ecNumber>
    </submittedName>
</protein>
<evidence type="ECO:0000313" key="6">
    <source>
        <dbReference type="EMBL" id="EEF24826.1"/>
    </source>
</evidence>
<dbReference type="Gene3D" id="3.40.1110.10">
    <property type="entry name" value="Calcium-transporting ATPase, cytoplasmic domain N"/>
    <property type="match status" value="1"/>
</dbReference>
<sequence>MMSYAASIEQSSEHPLSQAIVQKAKELKYEIEEPKNTKTVPGMGIYGSVAGRTVHVGNSKLMKKAGVDAAMTENSKVQQYRSAGKTVVFVAIDGQLIGLIAIYDSPKPEAKEVVEYLYKKSIQVWMISGDHESTAISVAEQLGIAPEFVVAGVLPKDKLKKIEELQTSGRTVAMVGDGINDGPALAQANIGI</sequence>
<keyword evidence="3" id="KW-1278">Translocase</keyword>
<dbReference type="SUPFAM" id="SSF81660">
    <property type="entry name" value="Metal cation-transporting ATPase, ATP-binding domain N"/>
    <property type="match status" value="1"/>
</dbReference>
<evidence type="ECO:0000256" key="2">
    <source>
        <dbReference type="ARBA" id="ARBA00022692"/>
    </source>
</evidence>
<dbReference type="PANTHER" id="PTHR43520:SF8">
    <property type="entry name" value="P-TYPE CU(+) TRANSPORTER"/>
    <property type="match status" value="1"/>
</dbReference>
<evidence type="ECO:0000313" key="7">
    <source>
        <dbReference type="Proteomes" id="UP000008311"/>
    </source>
</evidence>
<dbReference type="GO" id="GO:0016887">
    <property type="term" value="F:ATP hydrolysis activity"/>
    <property type="evidence" value="ECO:0007669"/>
    <property type="project" value="InterPro"/>
</dbReference>
<name>B9TH38_RICCO</name>
<dbReference type="InterPro" id="IPR023214">
    <property type="entry name" value="HAD_sf"/>
</dbReference>
<dbReference type="InParanoid" id="B9TH38"/>
<keyword evidence="6" id="KW-0378">Hydrolase</keyword>
<evidence type="ECO:0000256" key="3">
    <source>
        <dbReference type="ARBA" id="ARBA00022967"/>
    </source>
</evidence>
<dbReference type="GO" id="GO:0005524">
    <property type="term" value="F:ATP binding"/>
    <property type="evidence" value="ECO:0007669"/>
    <property type="project" value="InterPro"/>
</dbReference>
<accession>B9TH38</accession>
<keyword evidence="4" id="KW-1133">Transmembrane helix</keyword>
<dbReference type="SUPFAM" id="SSF56784">
    <property type="entry name" value="HAD-like"/>
    <property type="match status" value="1"/>
</dbReference>
<dbReference type="Proteomes" id="UP000008311">
    <property type="component" value="Unassembled WGS sequence"/>
</dbReference>
<dbReference type="InterPro" id="IPR001757">
    <property type="entry name" value="P_typ_ATPase"/>
</dbReference>
<dbReference type="EC" id="3.6.3.4" evidence="6"/>
<proteinExistence type="predicted"/>
<keyword evidence="5" id="KW-0472">Membrane</keyword>
<dbReference type="AlphaFoldDB" id="B9TH38"/>
<reference evidence="7" key="1">
    <citation type="journal article" date="2010" name="Nat. Biotechnol.">
        <title>Draft genome sequence of the oilseed species Ricinus communis.</title>
        <authorList>
            <person name="Chan A.P."/>
            <person name="Crabtree J."/>
            <person name="Zhao Q."/>
            <person name="Lorenzi H."/>
            <person name="Orvis J."/>
            <person name="Puiu D."/>
            <person name="Melake-Berhan A."/>
            <person name="Jones K.M."/>
            <person name="Redman J."/>
            <person name="Chen G."/>
            <person name="Cahoon E.B."/>
            <person name="Gedil M."/>
            <person name="Stanke M."/>
            <person name="Haas B.J."/>
            <person name="Wortman J.R."/>
            <person name="Fraser-Liggett C.M."/>
            <person name="Ravel J."/>
            <person name="Rabinowicz P.D."/>
        </authorList>
    </citation>
    <scope>NUCLEOTIDE SEQUENCE [LARGE SCALE GENOMIC DNA]</scope>
    <source>
        <strain evidence="7">cv. Hale</strain>
    </source>
</reference>
<dbReference type="InterPro" id="IPR023299">
    <property type="entry name" value="ATPase_P-typ_cyto_dom_N"/>
</dbReference>
<evidence type="ECO:0000256" key="1">
    <source>
        <dbReference type="ARBA" id="ARBA00004370"/>
    </source>
</evidence>
<keyword evidence="7" id="KW-1185">Reference proteome</keyword>
<evidence type="ECO:0000256" key="4">
    <source>
        <dbReference type="ARBA" id="ARBA00022989"/>
    </source>
</evidence>
<evidence type="ECO:0000256" key="5">
    <source>
        <dbReference type="ARBA" id="ARBA00023136"/>
    </source>
</evidence>
<dbReference type="Gene3D" id="3.40.50.1000">
    <property type="entry name" value="HAD superfamily/HAD-like"/>
    <property type="match status" value="1"/>
</dbReference>
<dbReference type="PANTHER" id="PTHR43520">
    <property type="entry name" value="ATP7, ISOFORM B"/>
    <property type="match status" value="1"/>
</dbReference>
<dbReference type="EMBL" id="EQ981188">
    <property type="protein sequence ID" value="EEF24826.1"/>
    <property type="molecule type" value="Genomic_DNA"/>
</dbReference>
<dbReference type="eggNOG" id="KOG0207">
    <property type="taxonomic scope" value="Eukaryota"/>
</dbReference>
<keyword evidence="2" id="KW-0812">Transmembrane</keyword>
<gene>
    <name evidence="6" type="ORF">RCOM_1935560</name>
</gene>
<dbReference type="STRING" id="3988.B9TH38"/>